<evidence type="ECO:0000313" key="3">
    <source>
        <dbReference type="EMBL" id="MDI6452129.1"/>
    </source>
</evidence>
<feature type="transmembrane region" description="Helical" evidence="2">
    <location>
        <begin position="43"/>
        <end position="69"/>
    </location>
</feature>
<dbReference type="AlphaFoldDB" id="A0AAW6U6C6"/>
<sequence length="218" mass="24980">MARVQKVQPKKKKTNQPSQKNAKSKTELAKTNPKREATKNEILFFRLGISIIAIAIVVVTIIFIVQYFMNREPEAGPYDDYMHITATELIILAGYDEVHGVYGDFSQLDGKAEYEDLKALIDGETHIYFYFYRSSKISNPIYEAVMSVDDLENTAFLFVDMDATGNANLFEQPKLTHLALEQNRDNMLVIFEVEADDNKFETWVLTNHIVIEVNKLQS</sequence>
<reference evidence="3" key="1">
    <citation type="submission" date="2023-05" db="EMBL/GenBank/DDBJ databases">
        <title>Mariniplasma microaerophilum sp. nov., a novel anaerobic mollicute isolated from terrestrial mud volcano, Taman Peninsula, Russia.</title>
        <authorList>
            <person name="Khomyakova M.A."/>
            <person name="Merkel A.Y."/>
            <person name="Slobodkin A.I."/>
        </authorList>
    </citation>
    <scope>NUCLEOTIDE SEQUENCE</scope>
    <source>
        <strain evidence="3">M4Ah</strain>
    </source>
</reference>
<dbReference type="EMBL" id="JASCXW010000002">
    <property type="protein sequence ID" value="MDI6452129.1"/>
    <property type="molecule type" value="Genomic_DNA"/>
</dbReference>
<keyword evidence="4" id="KW-1185">Reference proteome</keyword>
<comment type="caution">
    <text evidence="3">The sequence shown here is derived from an EMBL/GenBank/DDBJ whole genome shotgun (WGS) entry which is preliminary data.</text>
</comment>
<evidence type="ECO:0000256" key="1">
    <source>
        <dbReference type="SAM" id="MobiDB-lite"/>
    </source>
</evidence>
<dbReference type="Proteomes" id="UP001431532">
    <property type="component" value="Unassembled WGS sequence"/>
</dbReference>
<gene>
    <name evidence="3" type="ORF">QJ521_01020</name>
</gene>
<dbReference type="RefSeq" id="WP_282838543.1">
    <property type="nucleotide sequence ID" value="NZ_JASCXW010000002.1"/>
</dbReference>
<proteinExistence type="predicted"/>
<keyword evidence="2" id="KW-0472">Membrane</keyword>
<feature type="region of interest" description="Disordered" evidence="1">
    <location>
        <begin position="1"/>
        <end position="33"/>
    </location>
</feature>
<protein>
    <submittedName>
        <fullName evidence="3">Uncharacterized protein</fullName>
    </submittedName>
</protein>
<evidence type="ECO:0000256" key="2">
    <source>
        <dbReference type="SAM" id="Phobius"/>
    </source>
</evidence>
<accession>A0AAW6U6C6</accession>
<keyword evidence="2" id="KW-1133">Transmembrane helix</keyword>
<organism evidence="3 4">
    <name type="scientific">Peloplasma aerotolerans</name>
    <dbReference type="NCBI Taxonomy" id="3044389"/>
    <lineage>
        <taxon>Bacteria</taxon>
        <taxon>Bacillati</taxon>
        <taxon>Mycoplasmatota</taxon>
        <taxon>Mollicutes</taxon>
        <taxon>Acholeplasmatales</taxon>
        <taxon>Acholeplasmataceae</taxon>
        <taxon>Peloplasma</taxon>
    </lineage>
</organism>
<keyword evidence="2" id="KW-0812">Transmembrane</keyword>
<feature type="compositionally biased region" description="Basic and acidic residues" evidence="1">
    <location>
        <begin position="24"/>
        <end position="33"/>
    </location>
</feature>
<evidence type="ECO:0000313" key="4">
    <source>
        <dbReference type="Proteomes" id="UP001431532"/>
    </source>
</evidence>
<name>A0AAW6U6C6_9MOLU</name>